<protein>
    <recommendedName>
        <fullName evidence="4">F-box domain-containing protein</fullName>
    </recommendedName>
</protein>
<evidence type="ECO:0000313" key="2">
    <source>
        <dbReference type="EMBL" id="KAK8851224.1"/>
    </source>
</evidence>
<name>A0ABR2HQS1_9PEZI</name>
<evidence type="ECO:0008006" key="4">
    <source>
        <dbReference type="Google" id="ProtNLM"/>
    </source>
</evidence>
<evidence type="ECO:0000313" key="3">
    <source>
        <dbReference type="Proteomes" id="UP001390339"/>
    </source>
</evidence>
<accession>A0ABR2HQS1</accession>
<dbReference type="EMBL" id="JAPCWZ010000009">
    <property type="protein sequence ID" value="KAK8851224.1"/>
    <property type="molecule type" value="Genomic_DNA"/>
</dbReference>
<feature type="region of interest" description="Disordered" evidence="1">
    <location>
        <begin position="337"/>
        <end position="393"/>
    </location>
</feature>
<dbReference type="Proteomes" id="UP001390339">
    <property type="component" value="Unassembled WGS sequence"/>
</dbReference>
<evidence type="ECO:0000256" key="1">
    <source>
        <dbReference type="SAM" id="MobiDB-lite"/>
    </source>
</evidence>
<keyword evidence="3" id="KW-1185">Reference proteome</keyword>
<reference evidence="2 3" key="1">
    <citation type="journal article" date="2024" name="IMA Fungus">
        <title>Apiospora arundinis, a panoply of carbohydrate-active enzymes and secondary metabolites.</title>
        <authorList>
            <person name="Sorensen T."/>
            <person name="Petersen C."/>
            <person name="Muurmann A.T."/>
            <person name="Christiansen J.V."/>
            <person name="Brundto M.L."/>
            <person name="Overgaard C.K."/>
            <person name="Boysen A.T."/>
            <person name="Wollenberg R.D."/>
            <person name="Larsen T.O."/>
            <person name="Sorensen J.L."/>
            <person name="Nielsen K.L."/>
            <person name="Sondergaard T.E."/>
        </authorList>
    </citation>
    <scope>NUCLEOTIDE SEQUENCE [LARGE SCALE GENOMIC DNA]</scope>
    <source>
        <strain evidence="2 3">AAU 773</strain>
    </source>
</reference>
<organism evidence="2 3">
    <name type="scientific">Apiospora arundinis</name>
    <dbReference type="NCBI Taxonomy" id="335852"/>
    <lineage>
        <taxon>Eukaryota</taxon>
        <taxon>Fungi</taxon>
        <taxon>Dikarya</taxon>
        <taxon>Ascomycota</taxon>
        <taxon>Pezizomycotina</taxon>
        <taxon>Sordariomycetes</taxon>
        <taxon>Xylariomycetidae</taxon>
        <taxon>Amphisphaeriales</taxon>
        <taxon>Apiosporaceae</taxon>
        <taxon>Apiospora</taxon>
    </lineage>
</organism>
<gene>
    <name evidence="2" type="ORF">PGQ11_013703</name>
</gene>
<proteinExistence type="predicted"/>
<comment type="caution">
    <text evidence="2">The sequence shown here is derived from an EMBL/GenBank/DDBJ whole genome shotgun (WGS) entry which is preliminary data.</text>
</comment>
<feature type="compositionally biased region" description="Acidic residues" evidence="1">
    <location>
        <begin position="345"/>
        <end position="367"/>
    </location>
</feature>
<sequence length="393" mass="45014">MAGRFDETTQLEPDPMDTAKMDAREPKCPHLPLELWTRIIGYITDRPYLPRVWLNCRRVSHTLKAATETAFITKHLPHTRIKFDIDNPHTLWGVIVADSIFVKFSHLTEDRQRAVFVRESSYERSKSTQLSSGGNLFDHIIKQWRNSMQRYFEEPGYTTQCPRHMLYVRREVNDTTLPGLQVDFENIEVSLLWRPMLSTFYGDAEYLKWAQKVYSQHHPVDGCVKEMVAQVHAGTMSVDEYLEYALDTVSKKVERVQAEARRQRFICWHAKHGSEKDADLVKEIGSGSDDFPLMRKSLVGASNAMQMADFDDEHDEDSREKSSGNFYDGLGYTLLGNTEMGPSMDSDEGEVYGDEDYDDDEEEEDDDASKSVGDERDDGASNGLGDENTVYSI</sequence>